<feature type="transmembrane region" description="Helical" evidence="7">
    <location>
        <begin position="116"/>
        <end position="137"/>
    </location>
</feature>
<dbReference type="PANTHER" id="PTHR47870">
    <property type="entry name" value="CYTOCHROME C-TYPE BIOGENESIS PROTEIN CCMH"/>
    <property type="match status" value="1"/>
</dbReference>
<dbReference type="PANTHER" id="PTHR47870:SF1">
    <property type="entry name" value="CYTOCHROME C-TYPE BIOGENESIS PROTEIN CCMH"/>
    <property type="match status" value="1"/>
</dbReference>
<keyword evidence="7" id="KW-0472">Membrane</keyword>
<keyword evidence="10" id="KW-1185">Reference proteome</keyword>
<evidence type="ECO:0000256" key="5">
    <source>
        <dbReference type="ARBA" id="ARBA00022748"/>
    </source>
</evidence>
<keyword evidence="7" id="KW-0812">Transmembrane</keyword>
<reference evidence="10" key="1">
    <citation type="journal article" date="2019" name="Int. J. Syst. Evol. Microbiol.">
        <title>The Global Catalogue of Microorganisms (GCM) 10K type strain sequencing project: providing services to taxonomists for standard genome sequencing and annotation.</title>
        <authorList>
            <consortium name="The Broad Institute Genomics Platform"/>
            <consortium name="The Broad Institute Genome Sequencing Center for Infectious Disease"/>
            <person name="Wu L."/>
            <person name="Ma J."/>
        </authorList>
    </citation>
    <scope>NUCLEOTIDE SEQUENCE [LARGE SCALE GENOMIC DNA]</scope>
    <source>
        <strain evidence="10">JCM 15608</strain>
    </source>
</reference>
<evidence type="ECO:0000256" key="7">
    <source>
        <dbReference type="RuleBase" id="RU364112"/>
    </source>
</evidence>
<keyword evidence="6 7" id="KW-0408">Iron</keyword>
<keyword evidence="4 7" id="KW-0732">Signal</keyword>
<proteinExistence type="inferred from homology"/>
<comment type="function">
    <text evidence="7">Possible subunit of a heme lyase.</text>
</comment>
<evidence type="ECO:0000256" key="3">
    <source>
        <dbReference type="ARBA" id="ARBA00022723"/>
    </source>
</evidence>
<feature type="chain" id="PRO_5045000832" description="Cytochrome c-type biogenesis protein" evidence="7">
    <location>
        <begin position="32"/>
        <end position="163"/>
    </location>
</feature>
<dbReference type="InterPro" id="IPR038297">
    <property type="entry name" value="CcmH/CycL/NrfF/Ccl2_sf"/>
</dbReference>
<evidence type="ECO:0000256" key="1">
    <source>
        <dbReference type="ARBA" id="ARBA00010342"/>
    </source>
</evidence>
<evidence type="ECO:0000313" key="10">
    <source>
        <dbReference type="Proteomes" id="UP001500021"/>
    </source>
</evidence>
<dbReference type="InterPro" id="IPR005616">
    <property type="entry name" value="CcmH/CycL/Ccl2/NrfF_N"/>
</dbReference>
<dbReference type="InterPro" id="IPR051263">
    <property type="entry name" value="C-type_cytochrome_biogenesis"/>
</dbReference>
<evidence type="ECO:0000256" key="2">
    <source>
        <dbReference type="ARBA" id="ARBA00022617"/>
    </source>
</evidence>
<protein>
    <recommendedName>
        <fullName evidence="7">Cytochrome c-type biogenesis protein</fullName>
    </recommendedName>
</protein>
<name>A0ABP3WEQ2_9GAMM</name>
<evidence type="ECO:0000313" key="9">
    <source>
        <dbReference type="EMBL" id="GAA0813835.1"/>
    </source>
</evidence>
<dbReference type="Pfam" id="PF03918">
    <property type="entry name" value="CcmH"/>
    <property type="match status" value="1"/>
</dbReference>
<gene>
    <name evidence="9" type="primary">ccmH</name>
    <name evidence="9" type="ORF">GCM10009111_09770</name>
</gene>
<organism evidence="9 10">
    <name type="scientific">Colwellia asteriadis</name>
    <dbReference type="NCBI Taxonomy" id="517723"/>
    <lineage>
        <taxon>Bacteria</taxon>
        <taxon>Pseudomonadati</taxon>
        <taxon>Pseudomonadota</taxon>
        <taxon>Gammaproteobacteria</taxon>
        <taxon>Alteromonadales</taxon>
        <taxon>Colwelliaceae</taxon>
        <taxon>Colwellia</taxon>
    </lineage>
</organism>
<dbReference type="CDD" id="cd16378">
    <property type="entry name" value="CcmH_N"/>
    <property type="match status" value="1"/>
</dbReference>
<dbReference type="Proteomes" id="UP001500021">
    <property type="component" value="Unassembled WGS sequence"/>
</dbReference>
<evidence type="ECO:0000256" key="6">
    <source>
        <dbReference type="ARBA" id="ARBA00023004"/>
    </source>
</evidence>
<comment type="similarity">
    <text evidence="1 7">Belongs to the CcmH/CycL/Ccl2/NrfF family.</text>
</comment>
<evidence type="ECO:0000259" key="8">
    <source>
        <dbReference type="Pfam" id="PF03918"/>
    </source>
</evidence>
<accession>A0ABP3WEQ2</accession>
<evidence type="ECO:0000256" key="4">
    <source>
        <dbReference type="ARBA" id="ARBA00022729"/>
    </source>
</evidence>
<keyword evidence="3 7" id="KW-0479">Metal-binding</keyword>
<dbReference type="EMBL" id="BAAAFA010000003">
    <property type="protein sequence ID" value="GAA0813835.1"/>
    <property type="molecule type" value="Genomic_DNA"/>
</dbReference>
<dbReference type="Gene3D" id="1.10.8.640">
    <property type="entry name" value="Cytochrome C biogenesis protein"/>
    <property type="match status" value="1"/>
</dbReference>
<feature type="signal peptide" evidence="7">
    <location>
        <begin position="1"/>
        <end position="31"/>
    </location>
</feature>
<keyword evidence="5" id="KW-0201">Cytochrome c-type biogenesis</keyword>
<comment type="caution">
    <text evidence="9">The sequence shown here is derived from an EMBL/GenBank/DDBJ whole genome shotgun (WGS) entry which is preliminary data.</text>
</comment>
<dbReference type="RefSeq" id="WP_343815674.1">
    <property type="nucleotide sequence ID" value="NZ_BAAAFA010000003.1"/>
</dbReference>
<keyword evidence="2 7" id="KW-0349">Heme</keyword>
<feature type="domain" description="CcmH/CycL/Ccl2/NrfF N-terminal" evidence="8">
    <location>
        <begin position="25"/>
        <end position="161"/>
    </location>
</feature>
<sequence>MLFKKTLIVLLTVVAYFCASFSSSLSNQAYASPMDTYEFHDEVTKIRFQALTKELRCPKCQNQNLADSNSPIAADLRNEVYELLMQGKADIEIVDFMVKRYGEFVLYRPRVSQLTYVLWFGPAVLILFGAIVVTVIVRRKPVAEKDIQLNAEQQDKLKRFLKK</sequence>
<keyword evidence="7" id="KW-1133">Transmembrane helix</keyword>